<dbReference type="UniPathway" id="UPA00078"/>
<protein>
    <recommendedName>
        <fullName evidence="2">Dethiobiotin synthase</fullName>
    </recommendedName>
</protein>
<dbReference type="GO" id="GO:0005524">
    <property type="term" value="F:ATP binding"/>
    <property type="evidence" value="ECO:0007669"/>
    <property type="project" value="InterPro"/>
</dbReference>
<sequence>VPPTILVSGNDTGIGKTVACTVLAHRLAVLAPTLYLKPIETGVAESADADRVSTVAQDVQARTLLSFREPLSPVEAAEAEGKEVDFSALVNEARYLSGDEGFLLVEGAGGLATPIDEQGRDWLDFSEALAVDFLVLVIENRLGVLNQARLLASRVRDCSIPCGLWLNEVHPQGDTILSANRRAIAREALPIWADQHHGNLEPVVTNFPWETS</sequence>
<gene>
    <name evidence="1" type="ORF">METZ01_LOCUS254462</name>
</gene>
<dbReference type="SUPFAM" id="SSF52540">
    <property type="entry name" value="P-loop containing nucleoside triphosphate hydrolases"/>
    <property type="match status" value="1"/>
</dbReference>
<dbReference type="Pfam" id="PF13500">
    <property type="entry name" value="AAA_26"/>
    <property type="match status" value="1"/>
</dbReference>
<dbReference type="GO" id="GO:0005829">
    <property type="term" value="C:cytosol"/>
    <property type="evidence" value="ECO:0007669"/>
    <property type="project" value="TreeGrafter"/>
</dbReference>
<name>A0A382IPX7_9ZZZZ</name>
<evidence type="ECO:0008006" key="2">
    <source>
        <dbReference type="Google" id="ProtNLM"/>
    </source>
</evidence>
<proteinExistence type="inferred from homology"/>
<dbReference type="GO" id="GO:0004141">
    <property type="term" value="F:dethiobiotin synthase activity"/>
    <property type="evidence" value="ECO:0007669"/>
    <property type="project" value="InterPro"/>
</dbReference>
<reference evidence="1" key="1">
    <citation type="submission" date="2018-05" db="EMBL/GenBank/DDBJ databases">
        <authorList>
            <person name="Lanie J.A."/>
            <person name="Ng W.-L."/>
            <person name="Kazmierczak K.M."/>
            <person name="Andrzejewski T.M."/>
            <person name="Davidsen T.M."/>
            <person name="Wayne K.J."/>
            <person name="Tettelin H."/>
            <person name="Glass J.I."/>
            <person name="Rusch D."/>
            <person name="Podicherti R."/>
            <person name="Tsui H.-C.T."/>
            <person name="Winkler M.E."/>
        </authorList>
    </citation>
    <scope>NUCLEOTIDE SEQUENCE</scope>
</reference>
<dbReference type="HAMAP" id="MF_00336">
    <property type="entry name" value="BioD"/>
    <property type="match status" value="1"/>
</dbReference>
<dbReference type="NCBIfam" id="TIGR00347">
    <property type="entry name" value="bioD"/>
    <property type="match status" value="1"/>
</dbReference>
<dbReference type="GO" id="GO:0009102">
    <property type="term" value="P:biotin biosynthetic process"/>
    <property type="evidence" value="ECO:0007669"/>
    <property type="project" value="UniProtKB-UniPathway"/>
</dbReference>
<dbReference type="InterPro" id="IPR027417">
    <property type="entry name" value="P-loop_NTPase"/>
</dbReference>
<dbReference type="CDD" id="cd03109">
    <property type="entry name" value="DTBS"/>
    <property type="match status" value="1"/>
</dbReference>
<dbReference type="PIRSF" id="PIRSF006755">
    <property type="entry name" value="DTB_synth"/>
    <property type="match status" value="1"/>
</dbReference>
<dbReference type="Gene3D" id="3.40.50.300">
    <property type="entry name" value="P-loop containing nucleotide triphosphate hydrolases"/>
    <property type="match status" value="1"/>
</dbReference>
<dbReference type="EMBL" id="UINC01068755">
    <property type="protein sequence ID" value="SVC01608.1"/>
    <property type="molecule type" value="Genomic_DNA"/>
</dbReference>
<organism evidence="1">
    <name type="scientific">marine metagenome</name>
    <dbReference type="NCBI Taxonomy" id="408172"/>
    <lineage>
        <taxon>unclassified sequences</taxon>
        <taxon>metagenomes</taxon>
        <taxon>ecological metagenomes</taxon>
    </lineage>
</organism>
<feature type="non-terminal residue" evidence="1">
    <location>
        <position position="1"/>
    </location>
</feature>
<dbReference type="GO" id="GO:0000287">
    <property type="term" value="F:magnesium ion binding"/>
    <property type="evidence" value="ECO:0007669"/>
    <property type="project" value="InterPro"/>
</dbReference>
<dbReference type="PANTHER" id="PTHR43210:SF5">
    <property type="entry name" value="DETHIOBIOTIN SYNTHETASE"/>
    <property type="match status" value="1"/>
</dbReference>
<dbReference type="AlphaFoldDB" id="A0A382IPX7"/>
<evidence type="ECO:0000313" key="1">
    <source>
        <dbReference type="EMBL" id="SVC01608.1"/>
    </source>
</evidence>
<dbReference type="PANTHER" id="PTHR43210">
    <property type="entry name" value="DETHIOBIOTIN SYNTHETASE"/>
    <property type="match status" value="1"/>
</dbReference>
<accession>A0A382IPX7</accession>
<dbReference type="InterPro" id="IPR004472">
    <property type="entry name" value="DTB_synth_BioD"/>
</dbReference>